<reference evidence="1 2" key="1">
    <citation type="submission" date="2015-04" db="EMBL/GenBank/DDBJ databases">
        <title>Complete genome sequence of Schizopora paradoxa KUC8140, a cosmopolitan wood degrader in East Asia.</title>
        <authorList>
            <consortium name="DOE Joint Genome Institute"/>
            <person name="Min B."/>
            <person name="Park H."/>
            <person name="Jang Y."/>
            <person name="Kim J.-J."/>
            <person name="Kim K.H."/>
            <person name="Pangilinan J."/>
            <person name="Lipzen A."/>
            <person name="Riley R."/>
            <person name="Grigoriev I.V."/>
            <person name="Spatafora J.W."/>
            <person name="Choi I.-G."/>
        </authorList>
    </citation>
    <scope>NUCLEOTIDE SEQUENCE [LARGE SCALE GENOMIC DNA]</scope>
    <source>
        <strain evidence="1 2">KUC8140</strain>
    </source>
</reference>
<dbReference type="EMBL" id="KQ085975">
    <property type="protein sequence ID" value="KLO12578.1"/>
    <property type="molecule type" value="Genomic_DNA"/>
</dbReference>
<evidence type="ECO:0000313" key="2">
    <source>
        <dbReference type="Proteomes" id="UP000053477"/>
    </source>
</evidence>
<sequence length="80" mass="9501">MVPVPIGPGIPRRDREDVRERYAKIMLILFKPWKTVDDLLGDHIGWEDAFDEFCLSAPVRYIKIMNNMQRLHECRDSRDD</sequence>
<dbReference type="Proteomes" id="UP000053477">
    <property type="component" value="Unassembled WGS sequence"/>
</dbReference>
<organism evidence="1 2">
    <name type="scientific">Schizopora paradoxa</name>
    <dbReference type="NCBI Taxonomy" id="27342"/>
    <lineage>
        <taxon>Eukaryota</taxon>
        <taxon>Fungi</taxon>
        <taxon>Dikarya</taxon>
        <taxon>Basidiomycota</taxon>
        <taxon>Agaricomycotina</taxon>
        <taxon>Agaricomycetes</taxon>
        <taxon>Hymenochaetales</taxon>
        <taxon>Schizoporaceae</taxon>
        <taxon>Schizopora</taxon>
    </lineage>
</organism>
<gene>
    <name evidence="1" type="ORF">SCHPADRAFT_829333</name>
</gene>
<name>A0A0H2RSZ8_9AGAM</name>
<dbReference type="InParanoid" id="A0A0H2RSZ8"/>
<protein>
    <submittedName>
        <fullName evidence="1">Uncharacterized protein</fullName>
    </submittedName>
</protein>
<keyword evidence="2" id="KW-1185">Reference proteome</keyword>
<evidence type="ECO:0000313" key="1">
    <source>
        <dbReference type="EMBL" id="KLO12578.1"/>
    </source>
</evidence>
<proteinExistence type="predicted"/>
<feature type="non-terminal residue" evidence="1">
    <location>
        <position position="80"/>
    </location>
</feature>
<accession>A0A0H2RSZ8</accession>
<dbReference type="OrthoDB" id="3050185at2759"/>
<dbReference type="AlphaFoldDB" id="A0A0H2RSZ8"/>
<dbReference type="STRING" id="27342.A0A0H2RSZ8"/>